<feature type="domain" description="EamA" evidence="8">
    <location>
        <begin position="12"/>
        <end position="139"/>
    </location>
</feature>
<dbReference type="GO" id="GO:0005886">
    <property type="term" value="C:plasma membrane"/>
    <property type="evidence" value="ECO:0007669"/>
    <property type="project" value="UniProtKB-SubCell"/>
</dbReference>
<feature type="transmembrane region" description="Helical" evidence="7">
    <location>
        <begin position="125"/>
        <end position="145"/>
    </location>
</feature>
<dbReference type="OrthoDB" id="510638at2"/>
<accession>A0A0M9BRS4</accession>
<proteinExistence type="inferred from homology"/>
<comment type="similarity">
    <text evidence="2">Belongs to the EamA transporter family.</text>
</comment>
<gene>
    <name evidence="9" type="ORF">AMS66_05545</name>
</gene>
<keyword evidence="5 7" id="KW-1133">Transmembrane helix</keyword>
<protein>
    <recommendedName>
        <fullName evidence="8">EamA domain-containing protein</fullName>
    </recommendedName>
</protein>
<evidence type="ECO:0000313" key="9">
    <source>
        <dbReference type="EMBL" id="KOY17703.1"/>
    </source>
</evidence>
<feature type="transmembrane region" description="Helical" evidence="7">
    <location>
        <begin position="96"/>
        <end position="116"/>
    </location>
</feature>
<keyword evidence="10" id="KW-1185">Reference proteome</keyword>
<evidence type="ECO:0000256" key="2">
    <source>
        <dbReference type="ARBA" id="ARBA00007362"/>
    </source>
</evidence>
<dbReference type="EMBL" id="LITU01000036">
    <property type="protein sequence ID" value="KOY17703.1"/>
    <property type="molecule type" value="Genomic_DNA"/>
</dbReference>
<feature type="transmembrane region" description="Helical" evidence="7">
    <location>
        <begin position="208"/>
        <end position="231"/>
    </location>
</feature>
<evidence type="ECO:0000256" key="6">
    <source>
        <dbReference type="ARBA" id="ARBA00023136"/>
    </source>
</evidence>
<dbReference type="InterPro" id="IPR050638">
    <property type="entry name" value="AA-Vitamin_Transporters"/>
</dbReference>
<dbReference type="RefSeq" id="WP_053779833.1">
    <property type="nucleotide sequence ID" value="NZ_LITU01000036.1"/>
</dbReference>
<dbReference type="PANTHER" id="PTHR32322">
    <property type="entry name" value="INNER MEMBRANE TRANSPORTER"/>
    <property type="match status" value="1"/>
</dbReference>
<feature type="transmembrane region" description="Helical" evidence="7">
    <location>
        <begin position="243"/>
        <end position="262"/>
    </location>
</feature>
<dbReference type="SUPFAM" id="SSF103481">
    <property type="entry name" value="Multidrug resistance efflux transporter EmrE"/>
    <property type="match status" value="2"/>
</dbReference>
<feature type="transmembrane region" description="Helical" evidence="7">
    <location>
        <begin position="178"/>
        <end position="196"/>
    </location>
</feature>
<dbReference type="AlphaFoldDB" id="A0A0M9BRS4"/>
<evidence type="ECO:0000256" key="4">
    <source>
        <dbReference type="ARBA" id="ARBA00022692"/>
    </source>
</evidence>
<keyword evidence="6 7" id="KW-0472">Membrane</keyword>
<reference evidence="9 10" key="1">
    <citation type="submission" date="2015-08" db="EMBL/GenBank/DDBJ databases">
        <title>Draft genome sequence of cellulolytic and xylanolytic Paenibacillus sp. A59, isolated from a decaying forest soil from Patagonia, Argentina.</title>
        <authorList>
            <person name="Ghio S."/>
            <person name="Caceres A.M."/>
            <person name="Talia P."/>
            <person name="Grasso D."/>
            <person name="Campos E."/>
        </authorList>
    </citation>
    <scope>NUCLEOTIDE SEQUENCE [LARGE SCALE GENOMIC DNA]</scope>
    <source>
        <strain evidence="9 10">A59</strain>
    </source>
</reference>
<feature type="transmembrane region" description="Helical" evidence="7">
    <location>
        <begin position="67"/>
        <end position="84"/>
    </location>
</feature>
<organism evidence="9 10">
    <name type="scientific">Paenibacillus xylanivorans</name>
    <dbReference type="NCBI Taxonomy" id="1705561"/>
    <lineage>
        <taxon>Bacteria</taxon>
        <taxon>Bacillati</taxon>
        <taxon>Bacillota</taxon>
        <taxon>Bacilli</taxon>
        <taxon>Bacillales</taxon>
        <taxon>Paenibacillaceae</taxon>
        <taxon>Paenibacillus</taxon>
    </lineage>
</organism>
<dbReference type="InterPro" id="IPR037185">
    <property type="entry name" value="EmrE-like"/>
</dbReference>
<feature type="transmembrane region" description="Helical" evidence="7">
    <location>
        <begin position="268"/>
        <end position="286"/>
    </location>
</feature>
<dbReference type="Proteomes" id="UP000037688">
    <property type="component" value="Unassembled WGS sequence"/>
</dbReference>
<evidence type="ECO:0000256" key="3">
    <source>
        <dbReference type="ARBA" id="ARBA00022475"/>
    </source>
</evidence>
<feature type="transmembrane region" description="Helical" evidence="7">
    <location>
        <begin position="151"/>
        <end position="169"/>
    </location>
</feature>
<dbReference type="PATRIC" id="fig|1705561.3.peg.808"/>
<name>A0A0M9BRS4_9BACL</name>
<sequence length="296" mass="32018">MALSRAKAGWVLAFLVLMWGVNWPLTKYALNFTPPLIFAGMRLLIGGLVLGLYAFPRYKTLRLKQTWHIYAISAVLNIIFFYGFQTVGLTEVPAGLFSSIVFLQPVLLGIGAWLWLGESMYGMKIAGLVLGFAGVATISIGGMTGKVSPEGVMLGLFSAISWAIGTVYMKRTSMKVDGIWMTAIPILIGGVVLTLTGTVTESWADVQWVLPFILDMLFISVFVIAMGWLAFFKLVSSGEASKVGSFTFLIPLIALFCSVLFLGESVTVNLIAGLVMIIASILLVNVKVKASKVAKI</sequence>
<evidence type="ECO:0000256" key="1">
    <source>
        <dbReference type="ARBA" id="ARBA00004651"/>
    </source>
</evidence>
<evidence type="ECO:0000256" key="5">
    <source>
        <dbReference type="ARBA" id="ARBA00022989"/>
    </source>
</evidence>
<evidence type="ECO:0000313" key="10">
    <source>
        <dbReference type="Proteomes" id="UP000037688"/>
    </source>
</evidence>
<dbReference type="PANTHER" id="PTHR32322:SF18">
    <property type="entry name" value="S-ADENOSYLMETHIONINE_S-ADENOSYLHOMOCYSTEINE TRANSPORTER"/>
    <property type="match status" value="1"/>
</dbReference>
<evidence type="ECO:0000256" key="7">
    <source>
        <dbReference type="SAM" id="Phobius"/>
    </source>
</evidence>
<dbReference type="Pfam" id="PF00892">
    <property type="entry name" value="EamA"/>
    <property type="match status" value="2"/>
</dbReference>
<dbReference type="InterPro" id="IPR000620">
    <property type="entry name" value="EamA_dom"/>
</dbReference>
<keyword evidence="3" id="KW-1003">Cell membrane</keyword>
<feature type="transmembrane region" description="Helical" evidence="7">
    <location>
        <begin position="36"/>
        <end position="55"/>
    </location>
</feature>
<comment type="subcellular location">
    <subcellularLocation>
        <location evidence="1">Cell membrane</location>
        <topology evidence="1">Multi-pass membrane protein</topology>
    </subcellularLocation>
</comment>
<feature type="domain" description="EamA" evidence="8">
    <location>
        <begin position="151"/>
        <end position="285"/>
    </location>
</feature>
<comment type="caution">
    <text evidence="9">The sequence shown here is derived from an EMBL/GenBank/DDBJ whole genome shotgun (WGS) entry which is preliminary data.</text>
</comment>
<evidence type="ECO:0000259" key="8">
    <source>
        <dbReference type="Pfam" id="PF00892"/>
    </source>
</evidence>
<keyword evidence="4 7" id="KW-0812">Transmembrane</keyword>